<dbReference type="Gene3D" id="3.30.1540.10">
    <property type="entry name" value="formyl-coa transferase, domain 3"/>
    <property type="match status" value="1"/>
</dbReference>
<evidence type="ECO:0000256" key="1">
    <source>
        <dbReference type="ARBA" id="ARBA00008383"/>
    </source>
</evidence>
<evidence type="ECO:0000256" key="2">
    <source>
        <dbReference type="ARBA" id="ARBA00022679"/>
    </source>
</evidence>
<dbReference type="GO" id="GO:0008410">
    <property type="term" value="F:CoA-transferase activity"/>
    <property type="evidence" value="ECO:0007669"/>
    <property type="project" value="TreeGrafter"/>
</dbReference>
<name>A0A1B8G9D9_9PEZI</name>
<dbReference type="SUPFAM" id="SSF89796">
    <property type="entry name" value="CoA-transferase family III (CaiB/BaiF)"/>
    <property type="match status" value="1"/>
</dbReference>
<dbReference type="InterPro" id="IPR044855">
    <property type="entry name" value="CoA-Trfase_III_dom3_sf"/>
</dbReference>
<dbReference type="RefSeq" id="XP_059319317.1">
    <property type="nucleotide sequence ID" value="XM_059464082.1"/>
</dbReference>
<protein>
    <submittedName>
        <fullName evidence="3">Uncharacterized protein</fullName>
    </submittedName>
</protein>
<dbReference type="GeneID" id="84234266"/>
<evidence type="ECO:0000313" key="4">
    <source>
        <dbReference type="Proteomes" id="UP000091956"/>
    </source>
</evidence>
<dbReference type="Pfam" id="PF02515">
    <property type="entry name" value="CoA_transf_3"/>
    <property type="match status" value="1"/>
</dbReference>
<evidence type="ECO:0000313" key="3">
    <source>
        <dbReference type="EMBL" id="OBT92446.2"/>
    </source>
</evidence>
<comment type="similarity">
    <text evidence="1">Belongs to the CoA-transferase III family.</text>
</comment>
<dbReference type="AlphaFoldDB" id="A0A1B8G9D9"/>
<gene>
    <name evidence="3" type="ORF">VE01_09594</name>
</gene>
<dbReference type="Gene3D" id="3.40.50.10540">
    <property type="entry name" value="Crotonobetainyl-coa:carnitine coa-transferase, domain 1"/>
    <property type="match status" value="1"/>
</dbReference>
<dbReference type="InterPro" id="IPR003673">
    <property type="entry name" value="CoA-Trfase_fam_III"/>
</dbReference>
<dbReference type="STRING" id="342668.A0A1B8G9D9"/>
<dbReference type="Proteomes" id="UP000091956">
    <property type="component" value="Unassembled WGS sequence"/>
</dbReference>
<organism evidence="3 4">
    <name type="scientific">Pseudogymnoascus verrucosus</name>
    <dbReference type="NCBI Taxonomy" id="342668"/>
    <lineage>
        <taxon>Eukaryota</taxon>
        <taxon>Fungi</taxon>
        <taxon>Dikarya</taxon>
        <taxon>Ascomycota</taxon>
        <taxon>Pezizomycotina</taxon>
        <taxon>Leotiomycetes</taxon>
        <taxon>Thelebolales</taxon>
        <taxon>Thelebolaceae</taxon>
        <taxon>Pseudogymnoascus</taxon>
    </lineage>
</organism>
<dbReference type="InterPro" id="IPR023606">
    <property type="entry name" value="CoA-Trfase_III_dom_1_sf"/>
</dbReference>
<dbReference type="InterPro" id="IPR050483">
    <property type="entry name" value="CoA-transferase_III_domain"/>
</dbReference>
<dbReference type="EMBL" id="KV460267">
    <property type="protein sequence ID" value="OBT92446.2"/>
    <property type="molecule type" value="Genomic_DNA"/>
</dbReference>
<reference evidence="4" key="2">
    <citation type="journal article" date="2018" name="Nat. Commun.">
        <title>Extreme sensitivity to ultraviolet light in the fungal pathogen causing white-nose syndrome of bats.</title>
        <authorList>
            <person name="Palmer J.M."/>
            <person name="Drees K.P."/>
            <person name="Foster J.T."/>
            <person name="Lindner D.L."/>
        </authorList>
    </citation>
    <scope>NUCLEOTIDE SEQUENCE [LARGE SCALE GENOMIC DNA]</scope>
    <source>
        <strain evidence="4">UAMH 10579</strain>
    </source>
</reference>
<dbReference type="PANTHER" id="PTHR48207:SF3">
    <property type="entry name" value="SUCCINATE--HYDROXYMETHYLGLUTARATE COA-TRANSFERASE"/>
    <property type="match status" value="1"/>
</dbReference>
<sequence>MKSRVKTVLSALSRPACWPSCCGNSSPITLHRLPTALPGCVRVSGRKSQSRKISCSNFEQRRHIASTRLNRKAHTQSENTVTDSSRPLSGVTVVSIEQAIAAPFCTRQLADLGARVIKVERPVVGDFARHYDTRVNGLASHFVWTNRSKESLALDLKNPQDLQVLKKLIGRADVLVQNLAPGASARLGLSYETLREHNPALIVCDISGYGNEGPYKDKKAYDLLVQSEAGMLSVTGTEGEPAKAGNSVADIAAGMYAYSNILAAIIQRGKTGQGCKIDISMLESMVEWMGYPMYYTYNDAPSPVPSGAAHASIYPYGPFNSGDGKTVMLGIQNEREWAIFCREVLRDSNLATDSRFSSNSLRVKNRDELKRIICDAFSTSNANQVVEQLETAGIANAKVNDMHDVWNHPQLRARGRWTQVKTPAGYVPALVPPGIAASGSQDASGPRMDAVPAVGEHNKTILAELGMDM</sequence>
<proteinExistence type="inferred from homology"/>
<accession>A0A1B8G9D9</accession>
<dbReference type="PANTHER" id="PTHR48207">
    <property type="entry name" value="SUCCINATE--HYDROXYMETHYLGLUTARATE COA-TRANSFERASE"/>
    <property type="match status" value="1"/>
</dbReference>
<keyword evidence="2" id="KW-0808">Transferase</keyword>
<keyword evidence="4" id="KW-1185">Reference proteome</keyword>
<reference evidence="3 4" key="1">
    <citation type="submission" date="2016-03" db="EMBL/GenBank/DDBJ databases">
        <title>Comparative genomics of Pseudogymnoascus destructans, the fungus causing white-nose syndrome of bats.</title>
        <authorList>
            <person name="Palmer J.M."/>
            <person name="Drees K.P."/>
            <person name="Foster J.T."/>
            <person name="Lindner D.L."/>
        </authorList>
    </citation>
    <scope>NUCLEOTIDE SEQUENCE [LARGE SCALE GENOMIC DNA]</scope>
    <source>
        <strain evidence="3 4">UAMH 10579</strain>
    </source>
</reference>